<gene>
    <name evidence="4" type="ORF">F9278_12920</name>
</gene>
<keyword evidence="5" id="KW-1185">Reference proteome</keyword>
<evidence type="ECO:0000259" key="3">
    <source>
        <dbReference type="Pfam" id="PF00775"/>
    </source>
</evidence>
<evidence type="ECO:0000256" key="2">
    <source>
        <dbReference type="SAM" id="Phobius"/>
    </source>
</evidence>
<dbReference type="SUPFAM" id="SSF49482">
    <property type="entry name" value="Aromatic compound dioxygenase"/>
    <property type="match status" value="1"/>
</dbReference>
<organism evidence="4 5">
    <name type="scientific">Streptomyces phaeolivaceus</name>
    <dbReference type="NCBI Taxonomy" id="2653200"/>
    <lineage>
        <taxon>Bacteria</taxon>
        <taxon>Bacillati</taxon>
        <taxon>Actinomycetota</taxon>
        <taxon>Actinomycetes</taxon>
        <taxon>Kitasatosporales</taxon>
        <taxon>Streptomycetaceae</taxon>
        <taxon>Streptomyces</taxon>
    </lineage>
</organism>
<dbReference type="InterPro" id="IPR000627">
    <property type="entry name" value="Intradiol_dOase_C"/>
</dbReference>
<keyword evidence="4" id="KW-0223">Dioxygenase</keyword>
<keyword evidence="2" id="KW-1133">Transmembrane helix</keyword>
<feature type="transmembrane region" description="Helical" evidence="2">
    <location>
        <begin position="35"/>
        <end position="57"/>
    </location>
</feature>
<dbReference type="PANTHER" id="PTHR34315:SF1">
    <property type="entry name" value="INTRADIOL RING-CLEAVAGE DIOXYGENASES DOMAIN-CONTAINING PROTEIN-RELATED"/>
    <property type="match status" value="1"/>
</dbReference>
<feature type="compositionally biased region" description="Polar residues" evidence="1">
    <location>
        <begin position="1"/>
        <end position="12"/>
    </location>
</feature>
<dbReference type="AlphaFoldDB" id="A0A5P8K2W6"/>
<dbReference type="Proteomes" id="UP000327294">
    <property type="component" value="Chromosome"/>
</dbReference>
<keyword evidence="2" id="KW-0812">Transmembrane</keyword>
<accession>A0A5P8K2W6</accession>
<dbReference type="RefSeq" id="WP_152168455.1">
    <property type="nucleotide sequence ID" value="NZ_CP045096.1"/>
</dbReference>
<evidence type="ECO:0000313" key="5">
    <source>
        <dbReference type="Proteomes" id="UP000327294"/>
    </source>
</evidence>
<dbReference type="PANTHER" id="PTHR34315">
    <property type="match status" value="1"/>
</dbReference>
<dbReference type="InterPro" id="IPR015889">
    <property type="entry name" value="Intradiol_dOase_core"/>
</dbReference>
<keyword evidence="4" id="KW-0560">Oxidoreductase</keyword>
<evidence type="ECO:0000313" key="4">
    <source>
        <dbReference type="EMBL" id="QFQ96967.1"/>
    </source>
</evidence>
<reference evidence="4 5" key="1">
    <citation type="submission" date="2019-10" db="EMBL/GenBank/DDBJ databases">
        <title>Streptomyces sp. strain GY16 isolated from leaves of Broussonetia papyrifera.</title>
        <authorList>
            <person name="Mo P."/>
        </authorList>
    </citation>
    <scope>NUCLEOTIDE SEQUENCE [LARGE SCALE GENOMIC DNA]</scope>
    <source>
        <strain evidence="4 5">GY16</strain>
    </source>
</reference>
<name>A0A5P8K2W6_9ACTN</name>
<dbReference type="GO" id="GO:0016702">
    <property type="term" value="F:oxidoreductase activity, acting on single donors with incorporation of molecular oxygen, incorporation of two atoms of oxygen"/>
    <property type="evidence" value="ECO:0007669"/>
    <property type="project" value="InterPro"/>
</dbReference>
<proteinExistence type="predicted"/>
<keyword evidence="2" id="KW-0472">Membrane</keyword>
<dbReference type="Pfam" id="PF00775">
    <property type="entry name" value="Dioxygenase_C"/>
    <property type="match status" value="1"/>
</dbReference>
<feature type="domain" description="Intradiol ring-cleavage dioxygenases" evidence="3">
    <location>
        <begin position="120"/>
        <end position="192"/>
    </location>
</feature>
<protein>
    <submittedName>
        <fullName evidence="4">Intradiol ring-cleavage dioxygenase</fullName>
    </submittedName>
</protein>
<dbReference type="PROSITE" id="PS51318">
    <property type="entry name" value="TAT"/>
    <property type="match status" value="1"/>
</dbReference>
<dbReference type="EMBL" id="CP045096">
    <property type="protein sequence ID" value="QFQ96967.1"/>
    <property type="molecule type" value="Genomic_DNA"/>
</dbReference>
<sequence>MTENTSNDNQQDVQRDSVQEAGGKHRRDKSVRRRVLIGGASVAAAGGLAAAGLAAAANTTTESATTESDATESSGSGSASTSSVCVLNAEVTEGPYSLDGALVREDIREATEGFEVRYTFTVVDVANDCAPLANALLEIWHCDHLGEYSGFVGGNGHTYEDNGTFLRGGQMTDENGQCDITSIWPGHYISRAAHVHMRVHTDVTLTDDSYTGGEVIHTGQLFFDEDINAEIQATSPYSDNTTPETALSDDSIYDDGGASSGLLTLTALGGSVSDGYKATITVGVDSA</sequence>
<feature type="region of interest" description="Disordered" evidence="1">
    <location>
        <begin position="61"/>
        <end position="82"/>
    </location>
</feature>
<feature type="region of interest" description="Disordered" evidence="1">
    <location>
        <begin position="1"/>
        <end position="32"/>
    </location>
</feature>
<dbReference type="Gene3D" id="2.60.130.10">
    <property type="entry name" value="Aromatic compound dioxygenase"/>
    <property type="match status" value="1"/>
</dbReference>
<dbReference type="KEGG" id="sphv:F9278_12920"/>
<dbReference type="CDD" id="cd03457">
    <property type="entry name" value="intradiol_dioxygenase_like"/>
    <property type="match status" value="1"/>
</dbReference>
<dbReference type="InterPro" id="IPR006311">
    <property type="entry name" value="TAT_signal"/>
</dbReference>
<evidence type="ECO:0000256" key="1">
    <source>
        <dbReference type="SAM" id="MobiDB-lite"/>
    </source>
</evidence>
<dbReference type="GO" id="GO:0008199">
    <property type="term" value="F:ferric iron binding"/>
    <property type="evidence" value="ECO:0007669"/>
    <property type="project" value="InterPro"/>
</dbReference>